<comment type="caution">
    <text evidence="1">The sequence shown here is derived from an EMBL/GenBank/DDBJ whole genome shotgun (WGS) entry which is preliminary data.</text>
</comment>
<name>A0ABU9N412_9FLAO</name>
<dbReference type="Proteomes" id="UP001460072">
    <property type="component" value="Unassembled WGS sequence"/>
</dbReference>
<gene>
    <name evidence="1" type="ORF">WFZ85_07495</name>
</gene>
<keyword evidence="2" id="KW-1185">Reference proteome</keyword>
<protein>
    <submittedName>
        <fullName evidence="1">Uncharacterized protein</fullName>
    </submittedName>
</protein>
<evidence type="ECO:0000313" key="1">
    <source>
        <dbReference type="EMBL" id="MEM0542457.1"/>
    </source>
</evidence>
<reference evidence="1 2" key="1">
    <citation type="submission" date="2024-03" db="EMBL/GenBank/DDBJ databases">
        <title>Two novel species of the genus Flavobacterium exhibiting potentially degradation of complex polysaccharides.</title>
        <authorList>
            <person name="Lian X."/>
        </authorList>
    </citation>
    <scope>NUCLEOTIDE SEQUENCE [LARGE SCALE GENOMIC DNA]</scope>
    <source>
        <strain evidence="2">j3</strain>
    </source>
</reference>
<organism evidence="1 2">
    <name type="scientific">Flavobacterium aureirubrum</name>
    <dbReference type="NCBI Taxonomy" id="3133147"/>
    <lineage>
        <taxon>Bacteria</taxon>
        <taxon>Pseudomonadati</taxon>
        <taxon>Bacteroidota</taxon>
        <taxon>Flavobacteriia</taxon>
        <taxon>Flavobacteriales</taxon>
        <taxon>Flavobacteriaceae</taxon>
        <taxon>Flavobacterium</taxon>
    </lineage>
</organism>
<dbReference type="EMBL" id="JBCGDO010000007">
    <property type="protein sequence ID" value="MEM0542457.1"/>
    <property type="molecule type" value="Genomic_DNA"/>
</dbReference>
<dbReference type="RefSeq" id="WP_342695665.1">
    <property type="nucleotide sequence ID" value="NZ_JBCGDO010000007.1"/>
</dbReference>
<evidence type="ECO:0000313" key="2">
    <source>
        <dbReference type="Proteomes" id="UP001460072"/>
    </source>
</evidence>
<accession>A0ABU9N412</accession>
<sequence>MIEISFRGDTWECWVDGRLWEWNDDLPTLLKIIGKQADEIAEDINS</sequence>
<proteinExistence type="predicted"/>